<dbReference type="Gene3D" id="2.60.40.1770">
    <property type="entry name" value="ephrin a2 ectodomain"/>
    <property type="match status" value="1"/>
</dbReference>
<evidence type="ECO:0000256" key="14">
    <source>
        <dbReference type="ARBA" id="ARBA00023170"/>
    </source>
</evidence>
<evidence type="ECO:0000256" key="4">
    <source>
        <dbReference type="ARBA" id="ARBA00022679"/>
    </source>
</evidence>
<keyword evidence="11" id="KW-1133">Transmembrane helix</keyword>
<dbReference type="PROSITE" id="PS00791">
    <property type="entry name" value="RECEPTOR_TYR_KIN_V_2"/>
    <property type="match status" value="1"/>
</dbReference>
<dbReference type="Pfam" id="PF01404">
    <property type="entry name" value="Ephrin_lbd"/>
    <property type="match status" value="1"/>
</dbReference>
<keyword evidence="7" id="KW-0677">Repeat</keyword>
<dbReference type="STRING" id="113540.ENSSFOP00015007919"/>
<dbReference type="Proteomes" id="UP000034805">
    <property type="component" value="Unassembled WGS sequence"/>
</dbReference>
<dbReference type="InterPro" id="IPR001426">
    <property type="entry name" value="Tyr_kinase_rcpt_V_CS"/>
</dbReference>
<keyword evidence="13" id="KW-0829">Tyrosine-protein kinase</keyword>
<dbReference type="EMBL" id="JARO02002851">
    <property type="protein sequence ID" value="KPP71783.1"/>
    <property type="molecule type" value="Genomic_DNA"/>
</dbReference>
<evidence type="ECO:0000256" key="1">
    <source>
        <dbReference type="ARBA" id="ARBA00004479"/>
    </source>
</evidence>
<evidence type="ECO:0000256" key="15">
    <source>
        <dbReference type="ARBA" id="ARBA00023180"/>
    </source>
</evidence>
<dbReference type="PROSITE" id="PS50853">
    <property type="entry name" value="FN3"/>
    <property type="match status" value="1"/>
</dbReference>
<dbReference type="InterPro" id="IPR003961">
    <property type="entry name" value="FN3_dom"/>
</dbReference>
<gene>
    <name evidence="19" type="ORF">Z043_109274</name>
</gene>
<organism evidence="19 20">
    <name type="scientific">Scleropages formosus</name>
    <name type="common">Asian bonytongue</name>
    <name type="synonym">Osteoglossum formosum</name>
    <dbReference type="NCBI Taxonomy" id="113540"/>
    <lineage>
        <taxon>Eukaryota</taxon>
        <taxon>Metazoa</taxon>
        <taxon>Chordata</taxon>
        <taxon>Craniata</taxon>
        <taxon>Vertebrata</taxon>
        <taxon>Euteleostomi</taxon>
        <taxon>Actinopterygii</taxon>
        <taxon>Neopterygii</taxon>
        <taxon>Teleostei</taxon>
        <taxon>Osteoglossocephala</taxon>
        <taxon>Osteoglossomorpha</taxon>
        <taxon>Osteoglossiformes</taxon>
        <taxon>Osteoglossidae</taxon>
        <taxon>Scleropages</taxon>
    </lineage>
</organism>
<keyword evidence="10" id="KW-0067">ATP-binding</keyword>
<accession>A0A0P7YV40</accession>
<proteinExistence type="predicted"/>
<evidence type="ECO:0000256" key="7">
    <source>
        <dbReference type="ARBA" id="ARBA00022737"/>
    </source>
</evidence>
<feature type="domain" description="Eph LBD" evidence="18">
    <location>
        <begin position="1"/>
        <end position="211"/>
    </location>
</feature>
<dbReference type="SUPFAM" id="SSF49785">
    <property type="entry name" value="Galactose-binding domain-like"/>
    <property type="match status" value="1"/>
</dbReference>
<dbReference type="AlphaFoldDB" id="A0A0P7YV40"/>
<dbReference type="GO" id="GO:0005886">
    <property type="term" value="C:plasma membrane"/>
    <property type="evidence" value="ECO:0007669"/>
    <property type="project" value="TreeGrafter"/>
</dbReference>
<dbReference type="SUPFAM" id="SSF49265">
    <property type="entry name" value="Fibronectin type III"/>
    <property type="match status" value="1"/>
</dbReference>
<dbReference type="FunFam" id="2.60.40.1770:FF:000001">
    <property type="entry name" value="Ephrin type-A receptor 5"/>
    <property type="match status" value="1"/>
</dbReference>
<dbReference type="InterPro" id="IPR036116">
    <property type="entry name" value="FN3_sf"/>
</dbReference>
<evidence type="ECO:0000256" key="5">
    <source>
        <dbReference type="ARBA" id="ARBA00022692"/>
    </source>
</evidence>
<keyword evidence="4" id="KW-0808">Transferase</keyword>
<dbReference type="Pfam" id="PF25599">
    <property type="entry name" value="Ephrin_CRD"/>
    <property type="match status" value="1"/>
</dbReference>
<dbReference type="FunFam" id="2.60.40.10:FF:000190">
    <property type="entry name" value="Ephrin type-A receptor 7"/>
    <property type="match status" value="1"/>
</dbReference>
<evidence type="ECO:0000313" key="20">
    <source>
        <dbReference type="Proteomes" id="UP000034805"/>
    </source>
</evidence>
<evidence type="ECO:0000256" key="13">
    <source>
        <dbReference type="ARBA" id="ARBA00023137"/>
    </source>
</evidence>
<evidence type="ECO:0000256" key="6">
    <source>
        <dbReference type="ARBA" id="ARBA00022729"/>
    </source>
</evidence>
<evidence type="ECO:0000256" key="8">
    <source>
        <dbReference type="ARBA" id="ARBA00022741"/>
    </source>
</evidence>
<dbReference type="PROSITE" id="PS51550">
    <property type="entry name" value="EPH_LBD"/>
    <property type="match status" value="1"/>
</dbReference>
<evidence type="ECO:0000256" key="9">
    <source>
        <dbReference type="ARBA" id="ARBA00022777"/>
    </source>
</evidence>
<dbReference type="Gene3D" id="2.10.50.10">
    <property type="entry name" value="Tumor Necrosis Factor Receptor, subunit A, domain 2"/>
    <property type="match status" value="1"/>
</dbReference>
<keyword evidence="9" id="KW-0418">Kinase</keyword>
<keyword evidence="8" id="KW-0547">Nucleotide-binding</keyword>
<dbReference type="Gene3D" id="2.60.120.260">
    <property type="entry name" value="Galactose-binding domain-like"/>
    <property type="match status" value="1"/>
</dbReference>
<dbReference type="Gene3D" id="2.60.40.10">
    <property type="entry name" value="Immunoglobulins"/>
    <property type="match status" value="1"/>
</dbReference>
<dbReference type="FunFam" id="2.10.50.10:FF:000001">
    <property type="entry name" value="Ephrin type-A receptor 5"/>
    <property type="match status" value="1"/>
</dbReference>
<keyword evidence="14" id="KW-0675">Receptor</keyword>
<name>A0A0P7YV40_SCLFO</name>
<dbReference type="PANTHER" id="PTHR46877:SF10">
    <property type="entry name" value="EPHRIN TYPE-A RECEPTOR 6"/>
    <property type="match status" value="1"/>
</dbReference>
<dbReference type="InterPro" id="IPR001090">
    <property type="entry name" value="Ephrin_rcpt_lig-bd_dom"/>
</dbReference>
<dbReference type="SMART" id="SM00615">
    <property type="entry name" value="EPH_lbd"/>
    <property type="match status" value="1"/>
</dbReference>
<evidence type="ECO:0000313" key="19">
    <source>
        <dbReference type="EMBL" id="KPP71783.1"/>
    </source>
</evidence>
<dbReference type="FunFam" id="2.60.120.260:FF:000001">
    <property type="entry name" value="Ephrin type-A receptor 7"/>
    <property type="match status" value="1"/>
</dbReference>
<keyword evidence="3" id="KW-0597">Phosphoprotein</keyword>
<dbReference type="CDD" id="cd00063">
    <property type="entry name" value="FN3"/>
    <property type="match status" value="1"/>
</dbReference>
<dbReference type="PANTHER" id="PTHR46877">
    <property type="entry name" value="EPH RECEPTOR A5"/>
    <property type="match status" value="1"/>
</dbReference>
<comment type="subcellular location">
    <subcellularLocation>
        <location evidence="1">Membrane</location>
        <topology evidence="1">Single-pass type I membrane protein</topology>
    </subcellularLocation>
</comment>
<evidence type="ECO:0000256" key="10">
    <source>
        <dbReference type="ARBA" id="ARBA00022840"/>
    </source>
</evidence>
<dbReference type="GO" id="GO:0030425">
    <property type="term" value="C:dendrite"/>
    <property type="evidence" value="ECO:0007669"/>
    <property type="project" value="TreeGrafter"/>
</dbReference>
<dbReference type="EC" id="2.7.10.1" evidence="2"/>
<evidence type="ECO:0000256" key="11">
    <source>
        <dbReference type="ARBA" id="ARBA00022989"/>
    </source>
</evidence>
<dbReference type="InterPro" id="IPR008979">
    <property type="entry name" value="Galactose-bd-like_sf"/>
</dbReference>
<keyword evidence="12" id="KW-0472">Membrane</keyword>
<keyword evidence="6" id="KW-0732">Signal</keyword>
<evidence type="ECO:0000259" key="17">
    <source>
        <dbReference type="PROSITE" id="PS50853"/>
    </source>
</evidence>
<sequence length="481" mass="53308">MWEKNCQHLVPVIASALSASFSKPSPCGGLRLLCAPLSHLPASIMYFRLDSAMRKWDAITEMDEHNRPIHTFQVCHVMEPNQNNWLRSNWISREAAQKVYVELRFTLRDCNSIPWVSGTCKETFNLYYMETDEAHGVKFKPGQYTKIDTIAADESFTQMDLGDRILKLNTEVREVGPITKKGFYLAFQDIGACIALVSVRIYHKKCPFTFHNLATFPDTIPRMDSSSLVEVRGTCVNNAEERDTPKLYCGADGDWLVPLGRCVCSVGYEEQDGTCVPAVDAVLQFKQKLKFLIKACRIGFYKAFPGNIKCSKCPPNSFSHDEGSALCQCEKNYFRAPKDLSTMACTRPPSAPRNLVFNINETSLVLEWSPPVDTGGRRDLSYNVLCKKCGMDPQQCEPCGGELRFVPRPVGLTSTSVTVLDLVAHTNYTFEVESINGVSQFSTLPRPVSSITVSSDQGGLGFTASGTLPPCPGVAKGLSKA</sequence>
<evidence type="ECO:0000259" key="18">
    <source>
        <dbReference type="PROSITE" id="PS51550"/>
    </source>
</evidence>
<evidence type="ECO:0000256" key="3">
    <source>
        <dbReference type="ARBA" id="ARBA00022553"/>
    </source>
</evidence>
<dbReference type="GO" id="GO:0007411">
    <property type="term" value="P:axon guidance"/>
    <property type="evidence" value="ECO:0007669"/>
    <property type="project" value="TreeGrafter"/>
</dbReference>
<dbReference type="Pfam" id="PF00041">
    <property type="entry name" value="fn3"/>
    <property type="match status" value="1"/>
</dbReference>
<reference evidence="19 20" key="1">
    <citation type="submission" date="2015-08" db="EMBL/GenBank/DDBJ databases">
        <title>The genome of the Asian arowana (Scleropages formosus).</title>
        <authorList>
            <person name="Tan M.H."/>
            <person name="Gan H.M."/>
            <person name="Croft L.J."/>
            <person name="Austin C.M."/>
        </authorList>
    </citation>
    <scope>NUCLEOTIDE SEQUENCE [LARGE SCALE GENOMIC DNA]</scope>
    <source>
        <strain evidence="19">Aro1</strain>
    </source>
</reference>
<keyword evidence="5" id="KW-0812">Transmembrane</keyword>
<evidence type="ECO:0000256" key="12">
    <source>
        <dbReference type="ARBA" id="ARBA00023136"/>
    </source>
</evidence>
<protein>
    <recommendedName>
        <fullName evidence="2">receptor protein-tyrosine kinase</fullName>
        <ecNumber evidence="2">2.7.10.1</ecNumber>
    </recommendedName>
</protein>
<comment type="caution">
    <text evidence="19">The sequence shown here is derived from an EMBL/GenBank/DDBJ whole genome shotgun (WGS) entry which is preliminary data.</text>
</comment>
<dbReference type="PROSITE" id="PS00790">
    <property type="entry name" value="RECEPTOR_TYR_KIN_V_1"/>
    <property type="match status" value="1"/>
</dbReference>
<evidence type="ECO:0000256" key="2">
    <source>
        <dbReference type="ARBA" id="ARBA00011902"/>
    </source>
</evidence>
<dbReference type="SMART" id="SM00060">
    <property type="entry name" value="FN3"/>
    <property type="match status" value="1"/>
</dbReference>
<dbReference type="GO" id="GO:0005524">
    <property type="term" value="F:ATP binding"/>
    <property type="evidence" value="ECO:0007669"/>
    <property type="project" value="UniProtKB-KW"/>
</dbReference>
<keyword evidence="15" id="KW-0325">Glycoprotein</keyword>
<comment type="catalytic activity">
    <reaction evidence="16">
        <text>L-tyrosyl-[protein] + ATP = O-phospho-L-tyrosyl-[protein] + ADP + H(+)</text>
        <dbReference type="Rhea" id="RHEA:10596"/>
        <dbReference type="Rhea" id="RHEA-COMP:10136"/>
        <dbReference type="Rhea" id="RHEA-COMP:20101"/>
        <dbReference type="ChEBI" id="CHEBI:15378"/>
        <dbReference type="ChEBI" id="CHEBI:30616"/>
        <dbReference type="ChEBI" id="CHEBI:46858"/>
        <dbReference type="ChEBI" id="CHEBI:61978"/>
        <dbReference type="ChEBI" id="CHEBI:456216"/>
        <dbReference type="EC" id="2.7.10.1"/>
    </reaction>
</comment>
<dbReference type="InterPro" id="IPR013783">
    <property type="entry name" value="Ig-like_fold"/>
</dbReference>
<feature type="domain" description="Fibronectin type-III" evidence="17">
    <location>
        <begin position="348"/>
        <end position="456"/>
    </location>
</feature>
<evidence type="ECO:0000256" key="16">
    <source>
        <dbReference type="ARBA" id="ARBA00051243"/>
    </source>
</evidence>
<dbReference type="GO" id="GO:0005005">
    <property type="term" value="F:transmembrane-ephrin receptor activity"/>
    <property type="evidence" value="ECO:0007669"/>
    <property type="project" value="TreeGrafter"/>
</dbReference>
<dbReference type="InterPro" id="IPR050449">
    <property type="entry name" value="Ephrin_rcpt_TKs"/>
</dbReference>